<dbReference type="Proteomes" id="UP001153331">
    <property type="component" value="Unassembled WGS sequence"/>
</dbReference>
<comment type="caution">
    <text evidence="1">The sequence shown here is derived from an EMBL/GenBank/DDBJ whole genome shotgun (WGS) entry which is preliminary data.</text>
</comment>
<dbReference type="EMBL" id="JAPHNI010001827">
    <property type="protein sequence ID" value="KAJ8104754.1"/>
    <property type="molecule type" value="Genomic_DNA"/>
</dbReference>
<protein>
    <submittedName>
        <fullName evidence="1">Uncharacterized protein</fullName>
    </submittedName>
</protein>
<organism evidence="1 2">
    <name type="scientific">Boeremia exigua</name>
    <dbReference type="NCBI Taxonomy" id="749465"/>
    <lineage>
        <taxon>Eukaryota</taxon>
        <taxon>Fungi</taxon>
        <taxon>Dikarya</taxon>
        <taxon>Ascomycota</taxon>
        <taxon>Pezizomycotina</taxon>
        <taxon>Dothideomycetes</taxon>
        <taxon>Pleosporomycetidae</taxon>
        <taxon>Pleosporales</taxon>
        <taxon>Pleosporineae</taxon>
        <taxon>Didymellaceae</taxon>
        <taxon>Boeremia</taxon>
    </lineage>
</organism>
<proteinExistence type="predicted"/>
<sequence>MCMQILHVFKADNPPFYARDESRLRLVTYAAERQDWAYLTLHQYYCLMITSVQSLSPDIQRHQHLGIAHAILQESLDDNPPSQLSTPFLRFFRTFPAPVEQLASTWPASWQQAKRDFVAFVDHSPSIAQFLDICPLGGRDEADAELSSWGQGFEHIVSMLIRAQSQLGPKNPTSPHMQQQPQQRQLTRQQRAQQLYQQRLQEQQQQHQQQQQQQQQQQLQQQQQQLQQQQPPEQQLPEQQLYEQQLYEQLYEQLYPQQQPLQQLQQQHPQQQHLPQPQQQPFHPQAYSLPNNTPVVDMTRGPPPPRAALPRTASQASPPLQGTVTQAQPSQRPRNFTPLLPPPRTLLQQQRVPAPSRFSLHQAHLRSPLLHVSGTSSPCYCYWQGFAQKPTRLTHANTATEKISFNLSENQMLRIARPLPTAPGAADNKYIDELRKTVRLRCVKWTSSEEITNSAWAVTDNSWTPHSYFALNNTPLQLRKKIHHGKDLPVDLTALVQQGPNTLEVSVMSNSSDTTHCQYLVAVEFLGIVTEATIKTQCQERTIPAAQTLSAIKAKLSTDASADDLVIVESSLTISLLDPFTTAPIGATPVRSLVCRHND</sequence>
<name>A0ACC2HP69_9PLEO</name>
<evidence type="ECO:0000313" key="2">
    <source>
        <dbReference type="Proteomes" id="UP001153331"/>
    </source>
</evidence>
<evidence type="ECO:0000313" key="1">
    <source>
        <dbReference type="EMBL" id="KAJ8104754.1"/>
    </source>
</evidence>
<keyword evidence="2" id="KW-1185">Reference proteome</keyword>
<gene>
    <name evidence="1" type="ORF">OPT61_g10588</name>
</gene>
<accession>A0ACC2HP69</accession>
<reference evidence="1" key="1">
    <citation type="submission" date="2022-11" db="EMBL/GenBank/DDBJ databases">
        <title>Genome Sequence of Boeremia exigua.</title>
        <authorList>
            <person name="Buettner E."/>
        </authorList>
    </citation>
    <scope>NUCLEOTIDE SEQUENCE</scope>
    <source>
        <strain evidence="1">CU02</strain>
    </source>
</reference>